<keyword evidence="2" id="KW-1185">Reference proteome</keyword>
<reference evidence="1 2" key="1">
    <citation type="submission" date="2023-11" db="EMBL/GenBank/DDBJ databases">
        <title>Paucibacter sp. nov., isolated from fresh soil in Korea.</title>
        <authorList>
            <person name="Le N.T.T."/>
        </authorList>
    </citation>
    <scope>NUCLEOTIDE SEQUENCE [LARGE SCALE GENOMIC DNA]</scope>
    <source>
        <strain evidence="1 2">R3-3</strain>
    </source>
</reference>
<dbReference type="PANTHER" id="PTHR35370">
    <property type="entry name" value="CYTOPLASMIC PROTEIN-RELATED-RELATED"/>
    <property type="match status" value="1"/>
</dbReference>
<evidence type="ECO:0000313" key="1">
    <source>
        <dbReference type="EMBL" id="MDY0745971.1"/>
    </source>
</evidence>
<dbReference type="PIRSF" id="PIRSF028304">
    <property type="entry name" value="UCP028304"/>
    <property type="match status" value="1"/>
</dbReference>
<dbReference type="NCBIfam" id="TIGR03359">
    <property type="entry name" value="VI_chp_6"/>
    <property type="match status" value="1"/>
</dbReference>
<proteinExistence type="predicted"/>
<organism evidence="1 2">
    <name type="scientific">Roseateles agri</name>
    <dbReference type="NCBI Taxonomy" id="3098619"/>
    <lineage>
        <taxon>Bacteria</taxon>
        <taxon>Pseudomonadati</taxon>
        <taxon>Pseudomonadota</taxon>
        <taxon>Betaproteobacteria</taxon>
        <taxon>Burkholderiales</taxon>
        <taxon>Sphaerotilaceae</taxon>
        <taxon>Roseateles</taxon>
    </lineage>
</organism>
<evidence type="ECO:0000313" key="2">
    <source>
        <dbReference type="Proteomes" id="UP001285263"/>
    </source>
</evidence>
<name>A0ABU5DI52_9BURK</name>
<dbReference type="PANTHER" id="PTHR35370:SF1">
    <property type="entry name" value="TYPE VI SECRETION SYSTEM COMPONENT TSSF1"/>
    <property type="match status" value="1"/>
</dbReference>
<dbReference type="InterPro" id="IPR010272">
    <property type="entry name" value="T6SS_TssF"/>
</dbReference>
<gene>
    <name evidence="1" type="primary">tssF</name>
    <name evidence="1" type="ORF">SNE35_15730</name>
</gene>
<dbReference type="RefSeq" id="WP_320423874.1">
    <property type="nucleotide sequence ID" value="NZ_JAXCLA010000005.1"/>
</dbReference>
<dbReference type="EMBL" id="JAXCLA010000005">
    <property type="protein sequence ID" value="MDY0745971.1"/>
    <property type="molecule type" value="Genomic_DNA"/>
</dbReference>
<sequence length="628" mass="68923">MDARLLRYYNQELRYLRELGGEFAQEFPKIASRLGMEGLEVTDPYIERLLEGCAFLAARVQLKQDAEFPRFSHRLLELIYPNFLAPVPSMLVAQVTPVPDANLLKGPVLPRDTPLIGPASAVSKTRCEFRTGQTLQLSPLSTLSAEYFLNMSDLGLSGGNKAMALPQRPRAGVRIQLQLPAGMAFAQLELETLRLYLSGQTDTAMHLHEMMLANAIGVLVGPPGRAGDGKRQLLPASALQPVGYAEDEAMLPPSLRGFAGTRLLQEYFAFPERFLFVDIEGVRPALNAIAGNVAEIIVLFSQPGSGMDGAVSAANFMLNCVPAINLFPKRADRIQVTDGNYEFHVVPERTAPLDYEVYDVVGMQGFAEDSSERRFLPLYAPEHKRSSSQQTAFYTIWREPRLMSESARRDGPRSGYTGSEVFVSLVDPNDAPYAESLQQVAVQTRCTNRDLPVFMPTTGAQAEFKLDAGVQTQSVRHVAGPSRPHTALREGGVAWRLLNLLSLNYLSLLDTEGGEAAAALRDLLSRFPQGTDPSVRRQIEALQNVSTRAVVRRHPIPGPIAFGRGIEVTLTVDELGHAGGSAFLFGAAMHHYLSRHASLNSFVETVLVSLTRGEVMRWKPARGARAVL</sequence>
<dbReference type="Proteomes" id="UP001285263">
    <property type="component" value="Unassembled WGS sequence"/>
</dbReference>
<accession>A0ABU5DI52</accession>
<protein>
    <submittedName>
        <fullName evidence="1">Type VI secretion system baseplate subunit TssF</fullName>
    </submittedName>
</protein>
<dbReference type="Pfam" id="PF05947">
    <property type="entry name" value="T6SS_TssF"/>
    <property type="match status" value="1"/>
</dbReference>
<comment type="caution">
    <text evidence="1">The sequence shown here is derived from an EMBL/GenBank/DDBJ whole genome shotgun (WGS) entry which is preliminary data.</text>
</comment>